<dbReference type="InterPro" id="IPR036663">
    <property type="entry name" value="Fumarylacetoacetase_C_sf"/>
</dbReference>
<dbReference type="Gene3D" id="3.90.850.10">
    <property type="entry name" value="Fumarylacetoacetase-like, C-terminal domain"/>
    <property type="match status" value="1"/>
</dbReference>
<dbReference type="GO" id="GO:0016853">
    <property type="term" value="F:isomerase activity"/>
    <property type="evidence" value="ECO:0007669"/>
    <property type="project" value="UniProtKB-ARBA"/>
</dbReference>
<dbReference type="InterPro" id="IPR011234">
    <property type="entry name" value="Fumarylacetoacetase-like_C"/>
</dbReference>
<evidence type="ECO:0000313" key="5">
    <source>
        <dbReference type="Proteomes" id="UP000287361"/>
    </source>
</evidence>
<organism evidence="4 5">
    <name type="scientific">Anaerotignum faecicola</name>
    <dbReference type="NCBI Taxonomy" id="2358141"/>
    <lineage>
        <taxon>Bacteria</taxon>
        <taxon>Bacillati</taxon>
        <taxon>Bacillota</taxon>
        <taxon>Clostridia</taxon>
        <taxon>Lachnospirales</taxon>
        <taxon>Anaerotignaceae</taxon>
        <taxon>Anaerotignum</taxon>
    </lineage>
</organism>
<evidence type="ECO:0000313" key="4">
    <source>
        <dbReference type="EMBL" id="GCB29389.1"/>
    </source>
</evidence>
<sequence>MKILTYKHGGETAVGVLKNDGSEVVPVNYLGCSAIDMNTFLDVQNEKKLEKLDRNKELMQGIPLDEVQILSPIPHPKQDVVCLGINYYAHAEEAARFHDEAFGGERPVPIYFSKRINRALADGEEIDGHLDIVDSLDYEAELAVIIGKDARNVKPEEVFEYVFGYTILNDMSARNLQTSHKQWYFGKSLDDFTPIGPWIVTKDEFKNPPALPIRSYVNGELRQDSNTDLMINGIEKVICELTQGMTLQAGTIIAMGTPAGVGMGFEPPRFLNSGDVVTCEIEGIGTMTNKIK</sequence>
<dbReference type="Proteomes" id="UP000287361">
    <property type="component" value="Unassembled WGS sequence"/>
</dbReference>
<dbReference type="SUPFAM" id="SSF56529">
    <property type="entry name" value="FAH"/>
    <property type="match status" value="1"/>
</dbReference>
<feature type="domain" description="Fumarylacetoacetase-like C-terminal" evidence="3">
    <location>
        <begin position="80"/>
        <end position="291"/>
    </location>
</feature>
<name>A0A401LCX6_9FIRM</name>
<evidence type="ECO:0000256" key="2">
    <source>
        <dbReference type="ARBA" id="ARBA00022723"/>
    </source>
</evidence>
<dbReference type="GO" id="GO:0046872">
    <property type="term" value="F:metal ion binding"/>
    <property type="evidence" value="ECO:0007669"/>
    <property type="project" value="UniProtKB-KW"/>
</dbReference>
<gene>
    <name evidence="4" type="ORF">KGMB03357_10500</name>
</gene>
<dbReference type="FunFam" id="3.90.850.10:FF:000002">
    <property type="entry name" value="2-hydroxyhepta-2,4-diene-1,7-dioate isomerase"/>
    <property type="match status" value="1"/>
</dbReference>
<evidence type="ECO:0000259" key="3">
    <source>
        <dbReference type="Pfam" id="PF01557"/>
    </source>
</evidence>
<reference evidence="4 5" key="1">
    <citation type="submission" date="2018-10" db="EMBL/GenBank/DDBJ databases">
        <title>Draft Genome Sequence of Anaerotignum sp. KCTC 15736.</title>
        <authorList>
            <person name="Choi S.H."/>
            <person name="Kim J.S."/>
            <person name="Kang S.W."/>
            <person name="Lee J.S."/>
            <person name="Park S.H."/>
        </authorList>
    </citation>
    <scope>NUCLEOTIDE SEQUENCE [LARGE SCALE GENOMIC DNA]</scope>
    <source>
        <strain evidence="4 5">KCTC 15736</strain>
    </source>
</reference>
<evidence type="ECO:0000256" key="1">
    <source>
        <dbReference type="ARBA" id="ARBA00010211"/>
    </source>
</evidence>
<proteinExistence type="inferred from homology"/>
<dbReference type="AlphaFoldDB" id="A0A401LCX6"/>
<dbReference type="EMBL" id="BHVZ01000001">
    <property type="protein sequence ID" value="GCB29389.1"/>
    <property type="molecule type" value="Genomic_DNA"/>
</dbReference>
<dbReference type="GO" id="GO:0019752">
    <property type="term" value="P:carboxylic acid metabolic process"/>
    <property type="evidence" value="ECO:0007669"/>
    <property type="project" value="UniProtKB-ARBA"/>
</dbReference>
<dbReference type="Pfam" id="PF01557">
    <property type="entry name" value="FAA_hydrolase"/>
    <property type="match status" value="1"/>
</dbReference>
<keyword evidence="5" id="KW-1185">Reference proteome</keyword>
<accession>A0A401LCX6</accession>
<dbReference type="OrthoDB" id="9805307at2"/>
<comment type="caution">
    <text evidence="4">The sequence shown here is derived from an EMBL/GenBank/DDBJ whole genome shotgun (WGS) entry which is preliminary data.</text>
</comment>
<comment type="similarity">
    <text evidence="1">Belongs to the FAH family.</text>
</comment>
<protein>
    <submittedName>
        <fullName evidence="4">Fumarylacetoacetase</fullName>
    </submittedName>
</protein>
<dbReference type="PANTHER" id="PTHR42796:SF4">
    <property type="entry name" value="FUMARYLACETOACETATE HYDROLASE DOMAIN-CONTAINING PROTEIN 2A"/>
    <property type="match status" value="1"/>
</dbReference>
<keyword evidence="2" id="KW-0479">Metal-binding</keyword>
<dbReference type="PANTHER" id="PTHR42796">
    <property type="entry name" value="FUMARYLACETOACETATE HYDROLASE DOMAIN-CONTAINING PROTEIN 2A-RELATED"/>
    <property type="match status" value="1"/>
</dbReference>
<dbReference type="InterPro" id="IPR051121">
    <property type="entry name" value="FAH"/>
</dbReference>